<dbReference type="HOGENOM" id="CLU_1456929_0_0_1"/>
<dbReference type="Proteomes" id="UP000026915">
    <property type="component" value="Chromosome 4"/>
</dbReference>
<reference evidence="2 3" key="1">
    <citation type="journal article" date="2013" name="Genome Biol.">
        <title>The genome sequence of the most widely cultivated cacao type and its use to identify candidate genes regulating pod color.</title>
        <authorList>
            <person name="Motamayor J.C."/>
            <person name="Mockaitis K."/>
            <person name="Schmutz J."/>
            <person name="Haiminen N."/>
            <person name="Iii D.L."/>
            <person name="Cornejo O."/>
            <person name="Findley S.D."/>
            <person name="Zheng P."/>
            <person name="Utro F."/>
            <person name="Royaert S."/>
            <person name="Saski C."/>
            <person name="Jenkins J."/>
            <person name="Podicheti R."/>
            <person name="Zhao M."/>
            <person name="Scheffler B.E."/>
            <person name="Stack J.C."/>
            <person name="Feltus F.A."/>
            <person name="Mustiga G.M."/>
            <person name="Amores F."/>
            <person name="Phillips W."/>
            <person name="Marelli J.P."/>
            <person name="May G.D."/>
            <person name="Shapiro H."/>
            <person name="Ma J."/>
            <person name="Bustamante C.D."/>
            <person name="Schnell R.J."/>
            <person name="Main D."/>
            <person name="Gilbert D."/>
            <person name="Parida L."/>
            <person name="Kuhn D.N."/>
        </authorList>
    </citation>
    <scope>NUCLEOTIDE SEQUENCE [LARGE SCALE GENOMIC DNA]</scope>
    <source>
        <strain evidence="3">cv. Matina 1-6</strain>
    </source>
</reference>
<proteinExistence type="predicted"/>
<dbReference type="PANTHER" id="PTHR33592">
    <property type="entry name" value="TRANSMEMBRANE PROTEIN"/>
    <property type="match status" value="1"/>
</dbReference>
<dbReference type="PANTHER" id="PTHR33592:SF10">
    <property type="entry name" value="TRANSMEMBRANE PROTEIN"/>
    <property type="match status" value="1"/>
</dbReference>
<name>A0A061EUH8_THECC</name>
<evidence type="ECO:0000313" key="3">
    <source>
        <dbReference type="Proteomes" id="UP000026915"/>
    </source>
</evidence>
<gene>
    <name evidence="2" type="ORF">TCM_020802</name>
</gene>
<dbReference type="Gramene" id="EOY05939">
    <property type="protein sequence ID" value="EOY05939"/>
    <property type="gene ID" value="TCM_020802"/>
</dbReference>
<protein>
    <submittedName>
        <fullName evidence="2">Uncharacterized protein</fullName>
    </submittedName>
</protein>
<feature type="signal peptide" evidence="1">
    <location>
        <begin position="1"/>
        <end position="30"/>
    </location>
</feature>
<dbReference type="AlphaFoldDB" id="A0A061EUH8"/>
<organism evidence="2 3">
    <name type="scientific">Theobroma cacao</name>
    <name type="common">Cacao</name>
    <name type="synonym">Cocoa</name>
    <dbReference type="NCBI Taxonomy" id="3641"/>
    <lineage>
        <taxon>Eukaryota</taxon>
        <taxon>Viridiplantae</taxon>
        <taxon>Streptophyta</taxon>
        <taxon>Embryophyta</taxon>
        <taxon>Tracheophyta</taxon>
        <taxon>Spermatophyta</taxon>
        <taxon>Magnoliopsida</taxon>
        <taxon>eudicotyledons</taxon>
        <taxon>Gunneridae</taxon>
        <taxon>Pentapetalae</taxon>
        <taxon>rosids</taxon>
        <taxon>malvids</taxon>
        <taxon>Malvales</taxon>
        <taxon>Malvaceae</taxon>
        <taxon>Byttnerioideae</taxon>
        <taxon>Theobroma</taxon>
    </lineage>
</organism>
<sequence>MGERKFVKIAQVMMMLVLIILSAILAPTTARPLNIGQAVVGGVALHQAPVPPIGPSGCTHLPISKGICPPLTPVHGYWIKHPLNDISRITLGAQFGAAIRPFHEEQVLLKKIIPNLESLQMGPVPPSDHSHCSNIPGTGQCGLNEMNIAGRHIPSPPPFPGNGMDVKRFAAAAAAAATSMENKSNN</sequence>
<keyword evidence="1" id="KW-0732">Signal</keyword>
<keyword evidence="3" id="KW-1185">Reference proteome</keyword>
<evidence type="ECO:0000256" key="1">
    <source>
        <dbReference type="SAM" id="SignalP"/>
    </source>
</evidence>
<accession>A0A061EUH8</accession>
<feature type="chain" id="PRO_5001601420" evidence="1">
    <location>
        <begin position="31"/>
        <end position="186"/>
    </location>
</feature>
<dbReference type="InParanoid" id="A0A061EUH8"/>
<dbReference type="EMBL" id="CM001882">
    <property type="protein sequence ID" value="EOY05939.1"/>
    <property type="molecule type" value="Genomic_DNA"/>
</dbReference>
<evidence type="ECO:0000313" key="2">
    <source>
        <dbReference type="EMBL" id="EOY05939.1"/>
    </source>
</evidence>